<sequence length="130" mass="14652">MDKRLPRHVLTMKEAEAVLAMPDIATSTGIRDRAMMVVLYSTGMRRLELIGLQVFDIDVERGTVMIHLGKGRKDRMVPIGERAIAWVEKYRDDVRPELATGLDEGTLFLTNLGEAFSPNRLTQLVRCAQP</sequence>
<dbReference type="GO" id="GO:0007059">
    <property type="term" value="P:chromosome segregation"/>
    <property type="evidence" value="ECO:0007669"/>
    <property type="project" value="UniProtKB-KW"/>
</dbReference>
<evidence type="ECO:0000256" key="3">
    <source>
        <dbReference type="ARBA" id="ARBA00023172"/>
    </source>
</evidence>
<evidence type="ECO:0000256" key="1">
    <source>
        <dbReference type="ARBA" id="ARBA00022829"/>
    </source>
</evidence>
<reference evidence="5 6" key="1">
    <citation type="submission" date="2017-11" db="EMBL/GenBank/DDBJ databases">
        <title>Draft genome sequence of Mitsuaria sp. HWN-4.</title>
        <authorList>
            <person name="Gundlapally S.R."/>
        </authorList>
    </citation>
    <scope>NUCLEOTIDE SEQUENCE [LARGE SCALE GENOMIC DNA]</scope>
    <source>
        <strain evidence="5 6">HWN-4</strain>
    </source>
</reference>
<dbReference type="RefSeq" id="WP_099863237.1">
    <property type="nucleotide sequence ID" value="NZ_PEOG01000062.1"/>
</dbReference>
<dbReference type="GO" id="GO:0006310">
    <property type="term" value="P:DNA recombination"/>
    <property type="evidence" value="ECO:0007669"/>
    <property type="project" value="UniProtKB-KW"/>
</dbReference>
<organism evidence="5 6">
    <name type="scientific">Roseateles chitinivorans</name>
    <dbReference type="NCBI Taxonomy" id="2917965"/>
    <lineage>
        <taxon>Bacteria</taxon>
        <taxon>Pseudomonadati</taxon>
        <taxon>Pseudomonadota</taxon>
        <taxon>Betaproteobacteria</taxon>
        <taxon>Burkholderiales</taxon>
        <taxon>Sphaerotilaceae</taxon>
        <taxon>Roseateles</taxon>
    </lineage>
</organism>
<dbReference type="EMBL" id="PEOG01000062">
    <property type="protein sequence ID" value="PIM51503.1"/>
    <property type="molecule type" value="Genomic_DNA"/>
</dbReference>
<dbReference type="Gene3D" id="1.10.443.10">
    <property type="entry name" value="Intergrase catalytic core"/>
    <property type="match status" value="1"/>
</dbReference>
<keyword evidence="6" id="KW-1185">Reference proteome</keyword>
<evidence type="ECO:0000313" key="6">
    <source>
        <dbReference type="Proteomes" id="UP000231501"/>
    </source>
</evidence>
<dbReference type="InterPro" id="IPR013762">
    <property type="entry name" value="Integrase-like_cat_sf"/>
</dbReference>
<dbReference type="InterPro" id="IPR011010">
    <property type="entry name" value="DNA_brk_join_enz"/>
</dbReference>
<accession>A0A2G9C505</accession>
<dbReference type="AlphaFoldDB" id="A0A2G9C505"/>
<dbReference type="PANTHER" id="PTHR30349">
    <property type="entry name" value="PHAGE INTEGRASE-RELATED"/>
    <property type="match status" value="1"/>
</dbReference>
<dbReference type="GO" id="GO:0015074">
    <property type="term" value="P:DNA integration"/>
    <property type="evidence" value="ECO:0007669"/>
    <property type="project" value="UniProtKB-KW"/>
</dbReference>
<gene>
    <name evidence="5" type="ORF">CS062_19480</name>
</gene>
<dbReference type="GO" id="GO:0003677">
    <property type="term" value="F:DNA binding"/>
    <property type="evidence" value="ECO:0007669"/>
    <property type="project" value="InterPro"/>
</dbReference>
<dbReference type="OrthoDB" id="9801717at2"/>
<dbReference type="InterPro" id="IPR002104">
    <property type="entry name" value="Integrase_catalytic"/>
</dbReference>
<evidence type="ECO:0000313" key="5">
    <source>
        <dbReference type="EMBL" id="PIM51503.1"/>
    </source>
</evidence>
<dbReference type="PANTHER" id="PTHR30349:SF81">
    <property type="entry name" value="TYROSINE RECOMBINASE XERC"/>
    <property type="match status" value="1"/>
</dbReference>
<comment type="caution">
    <text evidence="5">The sequence shown here is derived from an EMBL/GenBank/DDBJ whole genome shotgun (WGS) entry which is preliminary data.</text>
</comment>
<dbReference type="InterPro" id="IPR050090">
    <property type="entry name" value="Tyrosine_recombinase_XerCD"/>
</dbReference>
<evidence type="ECO:0000256" key="2">
    <source>
        <dbReference type="ARBA" id="ARBA00022908"/>
    </source>
</evidence>
<evidence type="ECO:0000259" key="4">
    <source>
        <dbReference type="PROSITE" id="PS51898"/>
    </source>
</evidence>
<keyword evidence="1" id="KW-0159">Chromosome partition</keyword>
<keyword evidence="3" id="KW-0233">DNA recombination</keyword>
<keyword evidence="2" id="KW-0229">DNA integration</keyword>
<dbReference type="Proteomes" id="UP000231501">
    <property type="component" value="Unassembled WGS sequence"/>
</dbReference>
<dbReference type="SUPFAM" id="SSF56349">
    <property type="entry name" value="DNA breaking-rejoining enzymes"/>
    <property type="match status" value="1"/>
</dbReference>
<protein>
    <recommendedName>
        <fullName evidence="4">Tyr recombinase domain-containing protein</fullName>
    </recommendedName>
</protein>
<dbReference type="Pfam" id="PF00589">
    <property type="entry name" value="Phage_integrase"/>
    <property type="match status" value="1"/>
</dbReference>
<proteinExistence type="predicted"/>
<dbReference type="PROSITE" id="PS51898">
    <property type="entry name" value="TYR_RECOMBINASE"/>
    <property type="match status" value="1"/>
</dbReference>
<name>A0A2G9C505_9BURK</name>
<feature type="domain" description="Tyr recombinase" evidence="4">
    <location>
        <begin position="4"/>
        <end position="130"/>
    </location>
</feature>